<accession>A0A443KER7</accession>
<proteinExistence type="predicted"/>
<dbReference type="OrthoDB" id="7770576at2"/>
<dbReference type="EMBL" id="SAUX01000004">
    <property type="protein sequence ID" value="RWR31359.1"/>
    <property type="molecule type" value="Genomic_DNA"/>
</dbReference>
<evidence type="ECO:0000313" key="2">
    <source>
        <dbReference type="Proteomes" id="UP000285295"/>
    </source>
</evidence>
<dbReference type="AlphaFoldDB" id="A0A443KER7"/>
<reference evidence="1 2" key="2">
    <citation type="submission" date="2019-01" db="EMBL/GenBank/DDBJ databases">
        <authorList>
            <person name="Li Y."/>
        </authorList>
    </citation>
    <scope>NUCLEOTIDE SEQUENCE [LARGE SCALE GENOMIC DNA]</scope>
    <source>
        <strain evidence="1 2">D19-10-3-21</strain>
    </source>
</reference>
<gene>
    <name evidence="1" type="ORF">D2T31_05000</name>
</gene>
<protein>
    <recommendedName>
        <fullName evidence="3">DUF2163 domain-containing protein</fullName>
    </recommendedName>
</protein>
<comment type="caution">
    <text evidence="1">The sequence shown here is derived from an EMBL/GenBank/DDBJ whole genome shotgun (WGS) entry which is preliminary data.</text>
</comment>
<evidence type="ECO:0008006" key="3">
    <source>
        <dbReference type="Google" id="ProtNLM"/>
    </source>
</evidence>
<reference evidence="1 2" key="1">
    <citation type="submission" date="2019-01" db="EMBL/GenBank/DDBJ databases">
        <title>Sinorhodobacter populi sp. nov. isolated from the symptomatic bark tissue of Populus euramericana canker.</title>
        <authorList>
            <person name="Xu G."/>
        </authorList>
    </citation>
    <scope>NUCLEOTIDE SEQUENCE [LARGE SCALE GENOMIC DNA]</scope>
    <source>
        <strain evidence="1 2">D19-10-3-21</strain>
    </source>
</reference>
<organism evidence="1 2">
    <name type="scientific">Paenirhodobacter populi</name>
    <dbReference type="NCBI Taxonomy" id="2306993"/>
    <lineage>
        <taxon>Bacteria</taxon>
        <taxon>Pseudomonadati</taxon>
        <taxon>Pseudomonadota</taxon>
        <taxon>Alphaproteobacteria</taxon>
        <taxon>Rhodobacterales</taxon>
        <taxon>Rhodobacter group</taxon>
        <taxon>Paenirhodobacter</taxon>
    </lineage>
</organism>
<name>A0A443KER7_9RHOB</name>
<sequence>MDIMRSVSAGTQAALSGPFFYPCLMVWLDWPGDEVHAHTGRGSITWGGESWHGVGEFGSVSVPEESASGVPVDFSLSLVCDLAELAEYADAVVRQREGRIYLGATTEPGGNVLVGDPVELIAGTMDTLVLTTEVQRDDGSVQTLYTLTVGMTTGPSMRSMASIVHSHEDQSRQFPGDTAGKRLILASARAAKTYWPEA</sequence>
<evidence type="ECO:0000313" key="1">
    <source>
        <dbReference type="EMBL" id="RWR31359.1"/>
    </source>
</evidence>
<dbReference type="Proteomes" id="UP000285295">
    <property type="component" value="Unassembled WGS sequence"/>
</dbReference>
<dbReference type="RefSeq" id="WP_128236532.1">
    <property type="nucleotide sequence ID" value="NZ_SAUX01000004.1"/>
</dbReference>